<keyword evidence="3" id="KW-1185">Reference proteome</keyword>
<accession>A0ABR8XM95</accession>
<feature type="transmembrane region" description="Helical" evidence="1">
    <location>
        <begin position="362"/>
        <end position="381"/>
    </location>
</feature>
<evidence type="ECO:0000313" key="2">
    <source>
        <dbReference type="EMBL" id="MBD8033055.1"/>
    </source>
</evidence>
<feature type="transmembrane region" description="Helical" evidence="1">
    <location>
        <begin position="505"/>
        <end position="527"/>
    </location>
</feature>
<feature type="transmembrane region" description="Helical" evidence="1">
    <location>
        <begin position="476"/>
        <end position="499"/>
    </location>
</feature>
<keyword evidence="1" id="KW-0472">Membrane</keyword>
<sequence length="535" mass="61333">MFNNGFQLTKFFISSFYSKPKQPMLKVVLIIAFFYLFLQLMTINIAIFYLGDTKEFIFYNYLISNLLVYLLVIYFSISLVFHYYEYGILTHLPIAPRKIIISKILSIIFVLTVVSAVIQIPSILLLGFKTKFTELIKLVLLVPISNILTILLILFILSLINSFRHYFVNKTAYLVVNITITFLITAMVCYSVLHYVGKHLTFNNLKLDFTTLITLKNSLSNVINQIYELVLKTPFIGNVLTTFTSGDFSYLFVIDLLGMIGLSALLFILIVKINSIHYFKNGTIEVNQSSSKKTKVYHVESVWANYFQRELWVINTEAYFKMQLVLGTVLSPILTLILLFSFQAGWISEIINITKPGYFEIYFAYAVLIMSCINNTSGTPFSREGKYYYLINSLPLNKKKIYFSKVFLASIPSGIAVIVSFIIFMLFGYMNMGAFLMMIIILMLVYCYNLLTPVFDMLNPSTEWENPSVAVKSNPNVLVSLLFGLPILVVVILTHFILLWAGFSIGVSTITIFLITVLITFCVYTWFTKLYFSIK</sequence>
<feature type="transmembrane region" description="Helical" evidence="1">
    <location>
        <begin position="138"/>
        <end position="160"/>
    </location>
</feature>
<feature type="transmembrane region" description="Helical" evidence="1">
    <location>
        <begin position="433"/>
        <end position="455"/>
    </location>
</feature>
<proteinExistence type="predicted"/>
<dbReference type="EMBL" id="JACSPW010000006">
    <property type="protein sequence ID" value="MBD8033055.1"/>
    <property type="molecule type" value="Genomic_DNA"/>
</dbReference>
<feature type="transmembrane region" description="Helical" evidence="1">
    <location>
        <begin position="248"/>
        <end position="271"/>
    </location>
</feature>
<keyword evidence="1" id="KW-1133">Transmembrane helix</keyword>
<keyword evidence="1" id="KW-0812">Transmembrane</keyword>
<dbReference type="Proteomes" id="UP000600565">
    <property type="component" value="Unassembled WGS sequence"/>
</dbReference>
<reference evidence="2 3" key="1">
    <citation type="submission" date="2020-08" db="EMBL/GenBank/DDBJ databases">
        <title>A Genomic Blueprint of the Chicken Gut Microbiome.</title>
        <authorList>
            <person name="Gilroy R."/>
            <person name="Ravi A."/>
            <person name="Getino M."/>
            <person name="Pursley I."/>
            <person name="Horton D.L."/>
            <person name="Alikhan N.-F."/>
            <person name="Baker D."/>
            <person name="Gharbi K."/>
            <person name="Hall N."/>
            <person name="Watson M."/>
            <person name="Adriaenssens E.M."/>
            <person name="Foster-Nyarko E."/>
            <person name="Jarju S."/>
            <person name="Secka A."/>
            <person name="Antonio M."/>
            <person name="Oren A."/>
            <person name="Chaudhuri R."/>
            <person name="La Ragione R.M."/>
            <person name="Hildebrand F."/>
            <person name="Pallen M.J."/>
        </authorList>
    </citation>
    <scope>NUCLEOTIDE SEQUENCE [LARGE SCALE GENOMIC DNA]</scope>
    <source>
        <strain evidence="2 3">Sa1YVA6</strain>
    </source>
</reference>
<evidence type="ECO:0008006" key="4">
    <source>
        <dbReference type="Google" id="ProtNLM"/>
    </source>
</evidence>
<feature type="transmembrane region" description="Helical" evidence="1">
    <location>
        <begin position="402"/>
        <end position="427"/>
    </location>
</feature>
<comment type="caution">
    <text evidence="2">The sequence shown here is derived from an EMBL/GenBank/DDBJ whole genome shotgun (WGS) entry which is preliminary data.</text>
</comment>
<feature type="transmembrane region" description="Helical" evidence="1">
    <location>
        <begin position="324"/>
        <end position="342"/>
    </location>
</feature>
<dbReference type="RefSeq" id="WP_191703632.1">
    <property type="nucleotide sequence ID" value="NZ_JACSPW010000006.1"/>
</dbReference>
<protein>
    <recommendedName>
        <fullName evidence="4">ABC transporter permease</fullName>
    </recommendedName>
</protein>
<feature type="transmembrane region" description="Helical" evidence="1">
    <location>
        <begin position="62"/>
        <end position="84"/>
    </location>
</feature>
<evidence type="ECO:0000256" key="1">
    <source>
        <dbReference type="SAM" id="Phobius"/>
    </source>
</evidence>
<organism evidence="2 3">
    <name type="scientific">Solibacillus merdavium</name>
    <dbReference type="NCBI Taxonomy" id="2762218"/>
    <lineage>
        <taxon>Bacteria</taxon>
        <taxon>Bacillati</taxon>
        <taxon>Bacillota</taxon>
        <taxon>Bacilli</taxon>
        <taxon>Bacillales</taxon>
        <taxon>Caryophanaceae</taxon>
        <taxon>Solibacillus</taxon>
    </lineage>
</organism>
<feature type="transmembrane region" description="Helical" evidence="1">
    <location>
        <begin position="27"/>
        <end position="50"/>
    </location>
</feature>
<feature type="transmembrane region" description="Helical" evidence="1">
    <location>
        <begin position="172"/>
        <end position="193"/>
    </location>
</feature>
<name>A0ABR8XM95_9BACL</name>
<evidence type="ECO:0000313" key="3">
    <source>
        <dbReference type="Proteomes" id="UP000600565"/>
    </source>
</evidence>
<feature type="transmembrane region" description="Helical" evidence="1">
    <location>
        <begin position="104"/>
        <end position="126"/>
    </location>
</feature>
<gene>
    <name evidence="2" type="ORF">H9632_08245</name>
</gene>